<organism evidence="2 3">
    <name type="scientific">Aldrovandia affinis</name>
    <dbReference type="NCBI Taxonomy" id="143900"/>
    <lineage>
        <taxon>Eukaryota</taxon>
        <taxon>Metazoa</taxon>
        <taxon>Chordata</taxon>
        <taxon>Craniata</taxon>
        <taxon>Vertebrata</taxon>
        <taxon>Euteleostomi</taxon>
        <taxon>Actinopterygii</taxon>
        <taxon>Neopterygii</taxon>
        <taxon>Teleostei</taxon>
        <taxon>Notacanthiformes</taxon>
        <taxon>Halosauridae</taxon>
        <taxon>Aldrovandia</taxon>
    </lineage>
</organism>
<reference evidence="2" key="1">
    <citation type="journal article" date="2023" name="Science">
        <title>Genome structures resolve the early diversification of teleost fishes.</title>
        <authorList>
            <person name="Parey E."/>
            <person name="Louis A."/>
            <person name="Montfort J."/>
            <person name="Bouchez O."/>
            <person name="Roques C."/>
            <person name="Iampietro C."/>
            <person name="Lluch J."/>
            <person name="Castinel A."/>
            <person name="Donnadieu C."/>
            <person name="Desvignes T."/>
            <person name="Floi Bucao C."/>
            <person name="Jouanno E."/>
            <person name="Wen M."/>
            <person name="Mejri S."/>
            <person name="Dirks R."/>
            <person name="Jansen H."/>
            <person name="Henkel C."/>
            <person name="Chen W.J."/>
            <person name="Zahm M."/>
            <person name="Cabau C."/>
            <person name="Klopp C."/>
            <person name="Thompson A.W."/>
            <person name="Robinson-Rechavi M."/>
            <person name="Braasch I."/>
            <person name="Lecointre G."/>
            <person name="Bobe J."/>
            <person name="Postlethwait J.H."/>
            <person name="Berthelot C."/>
            <person name="Roest Crollius H."/>
            <person name="Guiguen Y."/>
        </authorList>
    </citation>
    <scope>NUCLEOTIDE SEQUENCE</scope>
    <source>
        <strain evidence="2">NC1722</strain>
    </source>
</reference>
<gene>
    <name evidence="2" type="ORF">AAFF_G00371760</name>
</gene>
<proteinExistence type="predicted"/>
<accession>A0AAD7WMA4</accession>
<dbReference type="AlphaFoldDB" id="A0AAD7WMA4"/>
<dbReference type="InterPro" id="IPR013783">
    <property type="entry name" value="Ig-like_fold"/>
</dbReference>
<sequence length="132" mass="15262">MQRTYTCAGSQPPCRILVVALLFFLYFLTAEASLEVESPKIVKLHQKKQAEPGFLDDFTLIYWLVNRTFIETAYPDGRVYEAEEGAIEKKGKILIQRDLIFKRVLLEDFRASYTCIVNNSAGRDKQTYRLSE</sequence>
<keyword evidence="1" id="KW-0732">Signal</keyword>
<feature type="chain" id="PRO_5042165242" evidence="1">
    <location>
        <begin position="33"/>
        <end position="132"/>
    </location>
</feature>
<dbReference type="EMBL" id="JAINUG010000065">
    <property type="protein sequence ID" value="KAJ8402311.1"/>
    <property type="molecule type" value="Genomic_DNA"/>
</dbReference>
<dbReference type="SUPFAM" id="SSF48726">
    <property type="entry name" value="Immunoglobulin"/>
    <property type="match status" value="1"/>
</dbReference>
<protein>
    <submittedName>
        <fullName evidence="2">Uncharacterized protein</fullName>
    </submittedName>
</protein>
<feature type="signal peptide" evidence="1">
    <location>
        <begin position="1"/>
        <end position="32"/>
    </location>
</feature>
<evidence type="ECO:0000313" key="3">
    <source>
        <dbReference type="Proteomes" id="UP001221898"/>
    </source>
</evidence>
<name>A0AAD7WMA4_9TELE</name>
<dbReference type="InterPro" id="IPR036179">
    <property type="entry name" value="Ig-like_dom_sf"/>
</dbReference>
<dbReference type="Proteomes" id="UP001221898">
    <property type="component" value="Unassembled WGS sequence"/>
</dbReference>
<comment type="caution">
    <text evidence="2">The sequence shown here is derived from an EMBL/GenBank/DDBJ whole genome shotgun (WGS) entry which is preliminary data.</text>
</comment>
<keyword evidence="3" id="KW-1185">Reference proteome</keyword>
<evidence type="ECO:0000313" key="2">
    <source>
        <dbReference type="EMBL" id="KAJ8402311.1"/>
    </source>
</evidence>
<dbReference type="Gene3D" id="2.60.40.10">
    <property type="entry name" value="Immunoglobulins"/>
    <property type="match status" value="1"/>
</dbReference>
<evidence type="ECO:0000256" key="1">
    <source>
        <dbReference type="SAM" id="SignalP"/>
    </source>
</evidence>